<feature type="compositionally biased region" description="Low complexity" evidence="1">
    <location>
        <begin position="216"/>
        <end position="226"/>
    </location>
</feature>
<dbReference type="Proteomes" id="UP001610861">
    <property type="component" value="Unassembled WGS sequence"/>
</dbReference>
<evidence type="ECO:0008006" key="4">
    <source>
        <dbReference type="Google" id="ProtNLM"/>
    </source>
</evidence>
<protein>
    <recommendedName>
        <fullName evidence="4">ABC transporter ATP-binding protein</fullName>
    </recommendedName>
</protein>
<dbReference type="EMBL" id="JBIQWL010000005">
    <property type="protein sequence ID" value="MFH8251753.1"/>
    <property type="molecule type" value="Genomic_DNA"/>
</dbReference>
<comment type="caution">
    <text evidence="2">The sequence shown here is derived from an EMBL/GenBank/DDBJ whole genome shotgun (WGS) entry which is preliminary data.</text>
</comment>
<evidence type="ECO:0000313" key="2">
    <source>
        <dbReference type="EMBL" id="MFH8251753.1"/>
    </source>
</evidence>
<evidence type="ECO:0000256" key="1">
    <source>
        <dbReference type="SAM" id="MobiDB-lite"/>
    </source>
</evidence>
<name>A0ABW7QA63_9MICO</name>
<organism evidence="2 3">
    <name type="scientific">Microbacterium alkaliflavum</name>
    <dbReference type="NCBI Taxonomy" id="3248839"/>
    <lineage>
        <taxon>Bacteria</taxon>
        <taxon>Bacillati</taxon>
        <taxon>Actinomycetota</taxon>
        <taxon>Actinomycetes</taxon>
        <taxon>Micrococcales</taxon>
        <taxon>Microbacteriaceae</taxon>
        <taxon>Microbacterium</taxon>
    </lineage>
</organism>
<keyword evidence="3" id="KW-1185">Reference proteome</keyword>
<evidence type="ECO:0000313" key="3">
    <source>
        <dbReference type="Proteomes" id="UP001610861"/>
    </source>
</evidence>
<feature type="region of interest" description="Disordered" evidence="1">
    <location>
        <begin position="195"/>
        <end position="226"/>
    </location>
</feature>
<proteinExistence type="predicted"/>
<accession>A0ABW7QA63</accession>
<dbReference type="RefSeq" id="WP_397557201.1">
    <property type="nucleotide sequence ID" value="NZ_JBIQWL010000005.1"/>
</dbReference>
<dbReference type="PROSITE" id="PS51257">
    <property type="entry name" value="PROKAR_LIPOPROTEIN"/>
    <property type="match status" value="1"/>
</dbReference>
<sequence length="226" mass="24183">MRVVLTDVSKGRDGIALPQTSVAFASCRVTLAIAETEQRPTILGLIASGRMRPDTGSVLIDGHKGAAALRRRVALVDVPDVSDPAPNVTVAGIVAEELMFAGRRSDPLAALRWLDETDARDLARVPIADVAPARRLRLLLELATLRDGVEGVVLVSPDRHGGDPREWWALAQEFADRGLAVLVVAGEASVMALAEAPSQPGRPARPRPSRVRPRRAAVPSSRRVRA</sequence>
<gene>
    <name evidence="2" type="ORF">ACH3VR_15400</name>
</gene>
<reference evidence="2 3" key="1">
    <citation type="submission" date="2024-09" db="EMBL/GenBank/DDBJ databases">
        <authorList>
            <person name="Pan X."/>
        </authorList>
    </citation>
    <scope>NUCLEOTIDE SEQUENCE [LARGE SCALE GENOMIC DNA]</scope>
    <source>
        <strain evidence="2 3">B2969</strain>
    </source>
</reference>
<feature type="compositionally biased region" description="Basic residues" evidence="1">
    <location>
        <begin position="204"/>
        <end position="215"/>
    </location>
</feature>